<feature type="transmembrane region" description="Helical" evidence="1">
    <location>
        <begin position="125"/>
        <end position="150"/>
    </location>
</feature>
<evidence type="ECO:0000313" key="3">
    <source>
        <dbReference type="Proteomes" id="UP000663879"/>
    </source>
</evidence>
<dbReference type="EMBL" id="CAJNOC010000958">
    <property type="protein sequence ID" value="CAF0821502.1"/>
    <property type="molecule type" value="Genomic_DNA"/>
</dbReference>
<proteinExistence type="predicted"/>
<keyword evidence="1" id="KW-1133">Transmembrane helix</keyword>
<evidence type="ECO:0008006" key="4">
    <source>
        <dbReference type="Google" id="ProtNLM"/>
    </source>
</evidence>
<gene>
    <name evidence="2" type="ORF">OXX778_LOCUS7490</name>
</gene>
<comment type="caution">
    <text evidence="2">The sequence shown here is derived from an EMBL/GenBank/DDBJ whole genome shotgun (WGS) entry which is preliminary data.</text>
</comment>
<dbReference type="AlphaFoldDB" id="A0A813UE71"/>
<organism evidence="2 3">
    <name type="scientific">Brachionus calyciflorus</name>
    <dbReference type="NCBI Taxonomy" id="104777"/>
    <lineage>
        <taxon>Eukaryota</taxon>
        <taxon>Metazoa</taxon>
        <taxon>Spiralia</taxon>
        <taxon>Gnathifera</taxon>
        <taxon>Rotifera</taxon>
        <taxon>Eurotatoria</taxon>
        <taxon>Monogononta</taxon>
        <taxon>Pseudotrocha</taxon>
        <taxon>Ploima</taxon>
        <taxon>Brachionidae</taxon>
        <taxon>Brachionus</taxon>
    </lineage>
</organism>
<sequence length="240" mass="27331">MYQDSSMTPVGLPYAGYDRYGRPILAPLSYEQRISMAREMRQQQKEYIQKRIQENFPSKFSVIYGVCMIIIGLAEIALQIVLIFFKGALYFVGHGIWGGSFCLLLALAAILLVKRRKYGWYQFSYISHAFGIMILCISLALLNGLSFVYYAPSYSKITKTTTIEANVEMIPITAVMTGIGVIGFILCLIYFIVIYVKTRRPKYLINQNAATIYPQNLAMNNLSQYPQPNIFANQQYNAKI</sequence>
<dbReference type="Proteomes" id="UP000663879">
    <property type="component" value="Unassembled WGS sequence"/>
</dbReference>
<keyword evidence="1" id="KW-0472">Membrane</keyword>
<accession>A0A813UE71</accession>
<feature type="transmembrane region" description="Helical" evidence="1">
    <location>
        <begin position="91"/>
        <end position="113"/>
    </location>
</feature>
<dbReference type="OrthoDB" id="10197658at2759"/>
<feature type="transmembrane region" description="Helical" evidence="1">
    <location>
        <begin position="60"/>
        <end position="85"/>
    </location>
</feature>
<evidence type="ECO:0000256" key="1">
    <source>
        <dbReference type="SAM" id="Phobius"/>
    </source>
</evidence>
<protein>
    <recommendedName>
        <fullName evidence="4">Transmembrane protein</fullName>
    </recommendedName>
</protein>
<feature type="transmembrane region" description="Helical" evidence="1">
    <location>
        <begin position="170"/>
        <end position="196"/>
    </location>
</feature>
<evidence type="ECO:0000313" key="2">
    <source>
        <dbReference type="EMBL" id="CAF0821502.1"/>
    </source>
</evidence>
<keyword evidence="3" id="KW-1185">Reference proteome</keyword>
<name>A0A813UE71_9BILA</name>
<reference evidence="2" key="1">
    <citation type="submission" date="2021-02" db="EMBL/GenBank/DDBJ databases">
        <authorList>
            <person name="Nowell W R."/>
        </authorList>
    </citation>
    <scope>NUCLEOTIDE SEQUENCE</scope>
    <source>
        <strain evidence="2">Ploen Becks lab</strain>
    </source>
</reference>
<keyword evidence="1" id="KW-0812">Transmembrane</keyword>